<evidence type="ECO:0000256" key="4">
    <source>
        <dbReference type="ARBA" id="ARBA00022989"/>
    </source>
</evidence>
<feature type="transmembrane region" description="Helical" evidence="7">
    <location>
        <begin position="417"/>
        <end position="434"/>
    </location>
</feature>
<feature type="transmembrane region" description="Helical" evidence="7">
    <location>
        <begin position="127"/>
        <end position="144"/>
    </location>
</feature>
<dbReference type="PANTHER" id="PTHR30474:SF3">
    <property type="entry name" value="PEPTIDOGLYCAN GLYCOSYLTRANSFERASE RODA"/>
    <property type="match status" value="1"/>
</dbReference>
<feature type="transmembrane region" description="Helical" evidence="7">
    <location>
        <begin position="12"/>
        <end position="31"/>
    </location>
</feature>
<keyword evidence="8" id="KW-0132">Cell division</keyword>
<protein>
    <submittedName>
        <fullName evidence="8">Cell division protein FtsW</fullName>
    </submittedName>
</protein>
<feature type="transmembrane region" description="Helical" evidence="7">
    <location>
        <begin position="43"/>
        <end position="61"/>
    </location>
</feature>
<feature type="transmembrane region" description="Helical" evidence="7">
    <location>
        <begin position="213"/>
        <end position="231"/>
    </location>
</feature>
<organism evidence="8 9">
    <name type="scientific">Anaerocolumna chitinilytica</name>
    <dbReference type="NCBI Taxonomy" id="1727145"/>
    <lineage>
        <taxon>Bacteria</taxon>
        <taxon>Bacillati</taxon>
        <taxon>Bacillota</taxon>
        <taxon>Clostridia</taxon>
        <taxon>Lachnospirales</taxon>
        <taxon>Lachnospiraceae</taxon>
        <taxon>Anaerocolumna</taxon>
    </lineage>
</organism>
<evidence type="ECO:0000256" key="3">
    <source>
        <dbReference type="ARBA" id="ARBA00022960"/>
    </source>
</evidence>
<proteinExistence type="predicted"/>
<sequence>MVNLLSEMSKYIIIILVAIYTYLSYRVLGISDKVRQSGIYTNMKLLIFVFHFISYAILYINMKSTWLIVLYVAQIISLFMILGFYQWVYVNLSKPLLYNMIIMLVTGYIMIARLSAKTYYEKAFKHLIIATAALLLCLVVPIIIEKLEYLRHLGWIYGILGILMLLAVLFWGVENYGATNWINIKGFTFQPSEFVKILFVFCFASLLSRRKDFKYIVIVTGLAAVHVIILVAEKDLGGAFIFFITYLMMLYTATAKPLYLAAGFVAGSMASVLAYHFFYHVRVRVKAWKDPWTLIDKEGYQVAQSLFAIGTGGWFGMGLTKGLPTSIPVADSDFIFSALAEEMGGFFAVCLVLICLNFFILTINIAMHFEKEFYKLIALGFGVMYAVQVFLSLGGAIKLIPSTGVTLPFVSSGGSSVLSSVIMFSVIQGLYVLSQDRNEDGKTRKKQKRKEVPSAASQS</sequence>
<evidence type="ECO:0000256" key="5">
    <source>
        <dbReference type="ARBA" id="ARBA00023136"/>
    </source>
</evidence>
<keyword evidence="4 7" id="KW-1133">Transmembrane helix</keyword>
<evidence type="ECO:0000256" key="6">
    <source>
        <dbReference type="SAM" id="MobiDB-lite"/>
    </source>
</evidence>
<evidence type="ECO:0000256" key="1">
    <source>
        <dbReference type="ARBA" id="ARBA00004141"/>
    </source>
</evidence>
<dbReference type="Proteomes" id="UP000515703">
    <property type="component" value="Chromosome"/>
</dbReference>
<dbReference type="GO" id="GO:0015648">
    <property type="term" value="F:lipid-linked peptidoglycan transporter activity"/>
    <property type="evidence" value="ECO:0007669"/>
    <property type="project" value="TreeGrafter"/>
</dbReference>
<dbReference type="GO" id="GO:0032153">
    <property type="term" value="C:cell division site"/>
    <property type="evidence" value="ECO:0007669"/>
    <property type="project" value="TreeGrafter"/>
</dbReference>
<feature type="transmembrane region" description="Helical" evidence="7">
    <location>
        <begin position="376"/>
        <end position="397"/>
    </location>
</feature>
<comment type="subcellular location">
    <subcellularLocation>
        <location evidence="1">Membrane</location>
        <topology evidence="1">Multi-pass membrane protein</topology>
    </subcellularLocation>
</comment>
<feature type="region of interest" description="Disordered" evidence="6">
    <location>
        <begin position="438"/>
        <end position="459"/>
    </location>
</feature>
<feature type="transmembrane region" description="Helical" evidence="7">
    <location>
        <begin position="156"/>
        <end position="174"/>
    </location>
</feature>
<feature type="transmembrane region" description="Helical" evidence="7">
    <location>
        <begin position="96"/>
        <end position="115"/>
    </location>
</feature>
<evidence type="ECO:0000256" key="2">
    <source>
        <dbReference type="ARBA" id="ARBA00022692"/>
    </source>
</evidence>
<evidence type="ECO:0000256" key="7">
    <source>
        <dbReference type="SAM" id="Phobius"/>
    </source>
</evidence>
<dbReference type="AlphaFoldDB" id="A0A7I8DVA2"/>
<dbReference type="RefSeq" id="WP_207726422.1">
    <property type="nucleotide sequence ID" value="NZ_AP023368.1"/>
</dbReference>
<keyword evidence="5 7" id="KW-0472">Membrane</keyword>
<evidence type="ECO:0000313" key="9">
    <source>
        <dbReference type="Proteomes" id="UP000515703"/>
    </source>
</evidence>
<feature type="transmembrane region" description="Helical" evidence="7">
    <location>
        <begin position="343"/>
        <end position="364"/>
    </location>
</feature>
<feature type="transmembrane region" description="Helical" evidence="7">
    <location>
        <begin position="186"/>
        <end position="207"/>
    </location>
</feature>
<keyword evidence="3" id="KW-0133">Cell shape</keyword>
<dbReference type="Pfam" id="PF01098">
    <property type="entry name" value="FTSW_RODA_SPOVE"/>
    <property type="match status" value="1"/>
</dbReference>
<gene>
    <name evidence="8" type="ORF">bsdcttw_33070</name>
</gene>
<name>A0A7I8DVA2_9FIRM</name>
<dbReference type="GO" id="GO:0051301">
    <property type="term" value="P:cell division"/>
    <property type="evidence" value="ECO:0007669"/>
    <property type="project" value="UniProtKB-KW"/>
</dbReference>
<feature type="transmembrane region" description="Helical" evidence="7">
    <location>
        <begin position="302"/>
        <end position="323"/>
    </location>
</feature>
<keyword evidence="9" id="KW-1185">Reference proteome</keyword>
<evidence type="ECO:0000313" key="8">
    <source>
        <dbReference type="EMBL" id="BCK00267.1"/>
    </source>
</evidence>
<reference evidence="8 9" key="1">
    <citation type="submission" date="2020-08" db="EMBL/GenBank/DDBJ databases">
        <title>Draft genome sequencing of an Anaerocolumna strain isolated from anoxic soil subjected to BSD treatment.</title>
        <authorList>
            <person name="Uek A."/>
            <person name="Tonouchi A."/>
        </authorList>
    </citation>
    <scope>NUCLEOTIDE SEQUENCE [LARGE SCALE GENOMIC DNA]</scope>
    <source>
        <strain evidence="8 9">CTTW</strain>
    </source>
</reference>
<accession>A0A7I8DVA2</accession>
<reference evidence="8 9" key="2">
    <citation type="submission" date="2020-08" db="EMBL/GenBank/DDBJ databases">
        <authorList>
            <person name="Ueki A."/>
            <person name="Tonouchi A."/>
        </authorList>
    </citation>
    <scope>NUCLEOTIDE SEQUENCE [LARGE SCALE GENOMIC DNA]</scope>
    <source>
        <strain evidence="8 9">CTTW</strain>
    </source>
</reference>
<feature type="transmembrane region" description="Helical" evidence="7">
    <location>
        <begin position="68"/>
        <end position="90"/>
    </location>
</feature>
<keyword evidence="2 7" id="KW-0812">Transmembrane</keyword>
<dbReference type="PANTHER" id="PTHR30474">
    <property type="entry name" value="CELL CYCLE PROTEIN"/>
    <property type="match status" value="1"/>
</dbReference>
<dbReference type="GO" id="GO:0005886">
    <property type="term" value="C:plasma membrane"/>
    <property type="evidence" value="ECO:0007669"/>
    <property type="project" value="TreeGrafter"/>
</dbReference>
<keyword evidence="8" id="KW-0131">Cell cycle</keyword>
<dbReference type="EMBL" id="AP023368">
    <property type="protein sequence ID" value="BCK00267.1"/>
    <property type="molecule type" value="Genomic_DNA"/>
</dbReference>
<dbReference type="GO" id="GO:0008360">
    <property type="term" value="P:regulation of cell shape"/>
    <property type="evidence" value="ECO:0007669"/>
    <property type="project" value="UniProtKB-KW"/>
</dbReference>
<dbReference type="KEGG" id="acht:bsdcttw_33070"/>
<feature type="transmembrane region" description="Helical" evidence="7">
    <location>
        <begin position="259"/>
        <end position="281"/>
    </location>
</feature>
<dbReference type="InterPro" id="IPR001182">
    <property type="entry name" value="FtsW/RodA"/>
</dbReference>